<dbReference type="InterPro" id="IPR013783">
    <property type="entry name" value="Ig-like_fold"/>
</dbReference>
<dbReference type="InterPro" id="IPR018392">
    <property type="entry name" value="LysM"/>
</dbReference>
<dbReference type="SUPFAM" id="SSF54106">
    <property type="entry name" value="LysM domain"/>
    <property type="match status" value="1"/>
</dbReference>
<evidence type="ECO:0000256" key="1">
    <source>
        <dbReference type="SAM" id="SignalP"/>
    </source>
</evidence>
<dbReference type="Gene3D" id="2.60.40.10">
    <property type="entry name" value="Immunoglobulins"/>
    <property type="match status" value="1"/>
</dbReference>
<name>A0AAW7X6M1_9GAMM</name>
<dbReference type="Pfam" id="PF01476">
    <property type="entry name" value="LysM"/>
    <property type="match status" value="1"/>
</dbReference>
<dbReference type="SMART" id="SM00257">
    <property type="entry name" value="LysM"/>
    <property type="match status" value="1"/>
</dbReference>
<dbReference type="Gene3D" id="2.60.120.1440">
    <property type="match status" value="1"/>
</dbReference>
<dbReference type="PROSITE" id="PS51782">
    <property type="entry name" value="LYSM"/>
    <property type="match status" value="1"/>
</dbReference>
<protein>
    <submittedName>
        <fullName evidence="3">FecR domain-containing protein</fullName>
    </submittedName>
</protein>
<dbReference type="Proteomes" id="UP001169760">
    <property type="component" value="Unassembled WGS sequence"/>
</dbReference>
<sequence>MTKPSKIHSLAMVFCLTIAAWGQTALSADWLYTVRPGDTFWDLCLKYTNKSNCWQELPDLNQVKRTRELPPGYVIRIPVSWLKKAPAPVTIEHLSGDVFLAAQANAPHTPAINSAANTPKAKPLSSGEKLSIGSTVYTENGYASLRFADGSTLMVMPYSSVALDAFTTHDGEAIVDSRMRLLKGTVKAKVKKRQPQTRFSITTPDAVAAVRGTEFQVSSSDNQAAPTRIEVFEGLVGVGNDKSQQEVPAGFGISASKDKALAAPKALLTAPVITPPPAAVIQPYTLEWQALEQASNYEVHINSDDETNALQQHATVATTAIEINNLAIGCYTVNVSGVDAEQFQGLAAQQKLCTAPNVGTPVLAKTGLQKAKGNNNLTWAATEGAQSYEVQFASDAEFRQITNETTTNAPTIALTTNKKVFIRVRAIGEAGQASSYSNALPYQPKNKDWQAILFIGIAFIAGL</sequence>
<feature type="domain" description="LysM" evidence="2">
    <location>
        <begin position="30"/>
        <end position="77"/>
    </location>
</feature>
<dbReference type="AlphaFoldDB" id="A0AAW7X6M1"/>
<evidence type="ECO:0000313" key="4">
    <source>
        <dbReference type="Proteomes" id="UP001169760"/>
    </source>
</evidence>
<reference evidence="3" key="1">
    <citation type="submission" date="2023-07" db="EMBL/GenBank/DDBJ databases">
        <title>Genome content predicts the carbon catabolic preferences of heterotrophic bacteria.</title>
        <authorList>
            <person name="Gralka M."/>
        </authorList>
    </citation>
    <scope>NUCLEOTIDE SEQUENCE</scope>
    <source>
        <strain evidence="3">I3M17_2</strain>
    </source>
</reference>
<evidence type="ECO:0000313" key="3">
    <source>
        <dbReference type="EMBL" id="MDO6422157.1"/>
    </source>
</evidence>
<organism evidence="3 4">
    <name type="scientific">Saccharophagus degradans</name>
    <dbReference type="NCBI Taxonomy" id="86304"/>
    <lineage>
        <taxon>Bacteria</taxon>
        <taxon>Pseudomonadati</taxon>
        <taxon>Pseudomonadota</taxon>
        <taxon>Gammaproteobacteria</taxon>
        <taxon>Cellvibrionales</taxon>
        <taxon>Cellvibrionaceae</taxon>
        <taxon>Saccharophagus</taxon>
    </lineage>
</organism>
<feature type="chain" id="PRO_5043644971" evidence="1">
    <location>
        <begin position="28"/>
        <end position="463"/>
    </location>
</feature>
<evidence type="ECO:0000259" key="2">
    <source>
        <dbReference type="PROSITE" id="PS51782"/>
    </source>
</evidence>
<dbReference type="InterPro" id="IPR036779">
    <property type="entry name" value="LysM_dom_sf"/>
</dbReference>
<dbReference type="Pfam" id="PF04773">
    <property type="entry name" value="FecR"/>
    <property type="match status" value="1"/>
</dbReference>
<dbReference type="InterPro" id="IPR006860">
    <property type="entry name" value="FecR"/>
</dbReference>
<gene>
    <name evidence="3" type="ORF">Q4521_06710</name>
</gene>
<keyword evidence="1" id="KW-0732">Signal</keyword>
<accession>A0AAW7X6M1</accession>
<comment type="caution">
    <text evidence="3">The sequence shown here is derived from an EMBL/GenBank/DDBJ whole genome shotgun (WGS) entry which is preliminary data.</text>
</comment>
<dbReference type="RefSeq" id="WP_303492017.1">
    <property type="nucleotide sequence ID" value="NZ_JAUOPB010000004.1"/>
</dbReference>
<feature type="signal peptide" evidence="1">
    <location>
        <begin position="1"/>
        <end position="27"/>
    </location>
</feature>
<dbReference type="Gene3D" id="3.10.350.10">
    <property type="entry name" value="LysM domain"/>
    <property type="match status" value="1"/>
</dbReference>
<dbReference type="PANTHER" id="PTHR38731">
    <property type="entry name" value="LIPL45-RELATED LIPOPROTEIN-RELATED"/>
    <property type="match status" value="1"/>
</dbReference>
<proteinExistence type="predicted"/>
<dbReference type="EMBL" id="JAUOPB010000004">
    <property type="protein sequence ID" value="MDO6422157.1"/>
    <property type="molecule type" value="Genomic_DNA"/>
</dbReference>
<dbReference type="CDD" id="cd00118">
    <property type="entry name" value="LysM"/>
    <property type="match status" value="1"/>
</dbReference>